<feature type="compositionally biased region" description="Basic and acidic residues" evidence="1">
    <location>
        <begin position="324"/>
        <end position="340"/>
    </location>
</feature>
<dbReference type="AlphaFoldDB" id="A0A6J4M7P3"/>
<feature type="compositionally biased region" description="Basic and acidic residues" evidence="1">
    <location>
        <begin position="158"/>
        <end position="181"/>
    </location>
</feature>
<organism evidence="2">
    <name type="scientific">uncultured Gemmatimonadaceae bacterium</name>
    <dbReference type="NCBI Taxonomy" id="246130"/>
    <lineage>
        <taxon>Bacteria</taxon>
        <taxon>Pseudomonadati</taxon>
        <taxon>Gemmatimonadota</taxon>
        <taxon>Gemmatimonadia</taxon>
        <taxon>Gemmatimonadales</taxon>
        <taxon>Gemmatimonadaceae</taxon>
        <taxon>environmental samples</taxon>
    </lineage>
</organism>
<gene>
    <name evidence="2" type="ORF">AVDCRST_MAG11-3495</name>
</gene>
<dbReference type="EMBL" id="CADCTU010000756">
    <property type="protein sequence ID" value="CAA9350519.1"/>
    <property type="molecule type" value="Genomic_DNA"/>
</dbReference>
<feature type="region of interest" description="Disordered" evidence="1">
    <location>
        <begin position="122"/>
        <end position="354"/>
    </location>
</feature>
<feature type="compositionally biased region" description="Basic and acidic residues" evidence="1">
    <location>
        <begin position="251"/>
        <end position="265"/>
    </location>
</feature>
<feature type="compositionally biased region" description="Basic and acidic residues" evidence="1">
    <location>
        <begin position="75"/>
        <end position="95"/>
    </location>
</feature>
<proteinExistence type="predicted"/>
<feature type="compositionally biased region" description="Low complexity" evidence="1">
    <location>
        <begin position="43"/>
        <end position="55"/>
    </location>
</feature>
<feature type="compositionally biased region" description="Basic residues" evidence="1">
    <location>
        <begin position="276"/>
        <end position="300"/>
    </location>
</feature>
<evidence type="ECO:0000256" key="1">
    <source>
        <dbReference type="SAM" id="MobiDB-lite"/>
    </source>
</evidence>
<name>A0A6J4M7P3_9BACT</name>
<feature type="non-terminal residue" evidence="2">
    <location>
        <position position="1"/>
    </location>
</feature>
<feature type="compositionally biased region" description="Basic residues" evidence="1">
    <location>
        <begin position="144"/>
        <end position="157"/>
    </location>
</feature>
<reference evidence="2" key="1">
    <citation type="submission" date="2020-02" db="EMBL/GenBank/DDBJ databases">
        <authorList>
            <person name="Meier V. D."/>
        </authorList>
    </citation>
    <scope>NUCLEOTIDE SEQUENCE</scope>
    <source>
        <strain evidence="2">AVDCRST_MAG11</strain>
    </source>
</reference>
<sequence length="354" mass="39873">ARRRDHARPSHAATPPTAGPRPARRHRRRGVRRRARRRHRLDAAAAPAQRPLPRAECTRLAGRRGTRGRGRQRRVRQERGRPRALRPAERHRELPGGDAAGREAAGVSVGAAQQLVHCGGRAARARRRHARRPERAGVLPPRARERRRAARARRAHARREGAVRAEARRGAQRLPHRDLPRRALGCHARPAGRLRRGRGRPDRSPAHAPLPPRRLPHPRRAAELAPVRGGEPEAARQARAGARRGRPGQRSRPEAPRGGRGELRLPHAAAQPPGAARRRRQPPPVRRRRRRQGRRQLRRPLHGDRRAPRRARRGDGRAAPPRARGRDRALHEPPVRDAVRAHRRPGKARTLAGM</sequence>
<feature type="region of interest" description="Disordered" evidence="1">
    <location>
        <begin position="1"/>
        <end position="106"/>
    </location>
</feature>
<feature type="compositionally biased region" description="Basic residues" evidence="1">
    <location>
        <begin position="22"/>
        <end position="40"/>
    </location>
</feature>
<feature type="non-terminal residue" evidence="2">
    <location>
        <position position="354"/>
    </location>
</feature>
<evidence type="ECO:0000313" key="2">
    <source>
        <dbReference type="EMBL" id="CAA9350519.1"/>
    </source>
</evidence>
<feature type="compositionally biased region" description="Basic residues" evidence="1">
    <location>
        <begin position="123"/>
        <end position="132"/>
    </location>
</feature>
<protein>
    <submittedName>
        <fullName evidence="2">Uncharacterized protein</fullName>
    </submittedName>
</protein>
<accession>A0A6J4M7P3</accession>
<feature type="compositionally biased region" description="Basic residues" evidence="1">
    <location>
        <begin position="61"/>
        <end position="74"/>
    </location>
</feature>